<organism evidence="4 5">
    <name type="scientific">Hymenobacter bucti</name>
    <dbReference type="NCBI Taxonomy" id="1844114"/>
    <lineage>
        <taxon>Bacteria</taxon>
        <taxon>Pseudomonadati</taxon>
        <taxon>Bacteroidota</taxon>
        <taxon>Cytophagia</taxon>
        <taxon>Cytophagales</taxon>
        <taxon>Hymenobacteraceae</taxon>
        <taxon>Hymenobacter</taxon>
    </lineage>
</organism>
<evidence type="ECO:0000313" key="4">
    <source>
        <dbReference type="EMBL" id="MFD1875621.1"/>
    </source>
</evidence>
<evidence type="ECO:0000259" key="3">
    <source>
        <dbReference type="Pfam" id="PF01494"/>
    </source>
</evidence>
<dbReference type="NCBIfam" id="NF006091">
    <property type="entry name" value="PRK08243.1"/>
    <property type="match status" value="1"/>
</dbReference>
<dbReference type="PANTHER" id="PTHR43004">
    <property type="entry name" value="TRK SYSTEM POTASSIUM UPTAKE PROTEIN"/>
    <property type="match status" value="1"/>
</dbReference>
<comment type="caution">
    <text evidence="4">The sequence shown here is derived from an EMBL/GenBank/DDBJ whole genome shotgun (WGS) entry which is preliminary data.</text>
</comment>
<dbReference type="SUPFAM" id="SSF51905">
    <property type="entry name" value="FAD/NAD(P)-binding domain"/>
    <property type="match status" value="1"/>
</dbReference>
<evidence type="ECO:0000313" key="5">
    <source>
        <dbReference type="Proteomes" id="UP001597197"/>
    </source>
</evidence>
<dbReference type="Gene3D" id="3.30.9.10">
    <property type="entry name" value="D-Amino Acid Oxidase, subunit A, domain 2"/>
    <property type="match status" value="1"/>
</dbReference>
<reference evidence="5" key="1">
    <citation type="journal article" date="2019" name="Int. J. Syst. Evol. Microbiol.">
        <title>The Global Catalogue of Microorganisms (GCM) 10K type strain sequencing project: providing services to taxonomists for standard genome sequencing and annotation.</title>
        <authorList>
            <consortium name="The Broad Institute Genomics Platform"/>
            <consortium name="The Broad Institute Genome Sequencing Center for Infectious Disease"/>
            <person name="Wu L."/>
            <person name="Ma J."/>
        </authorList>
    </citation>
    <scope>NUCLEOTIDE SEQUENCE [LARGE SCALE GENOMIC DNA]</scope>
    <source>
        <strain evidence="5">CGMCC 1.15795</strain>
    </source>
</reference>
<proteinExistence type="predicted"/>
<dbReference type="Gene3D" id="3.50.50.60">
    <property type="entry name" value="FAD/NAD(P)-binding domain"/>
    <property type="match status" value="1"/>
</dbReference>
<keyword evidence="5" id="KW-1185">Reference proteome</keyword>
<dbReference type="InterPro" id="IPR036188">
    <property type="entry name" value="FAD/NAD-bd_sf"/>
</dbReference>
<dbReference type="InterPro" id="IPR002938">
    <property type="entry name" value="FAD-bd"/>
</dbReference>
<evidence type="ECO:0000256" key="1">
    <source>
        <dbReference type="ARBA" id="ARBA00022630"/>
    </source>
</evidence>
<keyword evidence="2" id="KW-0274">FAD</keyword>
<dbReference type="SUPFAM" id="SSF54373">
    <property type="entry name" value="FAD-linked reductases, C-terminal domain"/>
    <property type="match status" value="1"/>
</dbReference>
<keyword evidence="1" id="KW-0285">Flavoprotein</keyword>
<accession>A0ABW4R2Q1</accession>
<dbReference type="GO" id="GO:0018659">
    <property type="term" value="F:4-hydroxybenzoate 3-monooxygenase activity"/>
    <property type="evidence" value="ECO:0007669"/>
    <property type="project" value="UniProtKB-EC"/>
</dbReference>
<evidence type="ECO:0000256" key="2">
    <source>
        <dbReference type="ARBA" id="ARBA00022827"/>
    </source>
</evidence>
<dbReference type="RefSeq" id="WP_382318507.1">
    <property type="nucleotide sequence ID" value="NZ_JBHUFD010000019.1"/>
</dbReference>
<feature type="domain" description="FAD-binding" evidence="3">
    <location>
        <begin position="6"/>
        <end position="341"/>
    </location>
</feature>
<dbReference type="PROSITE" id="PS51257">
    <property type="entry name" value="PROKAR_LIPOPROTEIN"/>
    <property type="match status" value="1"/>
</dbReference>
<sequence>METQEKTTVAIIGAGVAGLTLATFLHQAGVACVVLERHDRAYLEQRQRAGVVEARGVQMFERWGLAEQLLGGPVAQTIDYRLNGVSNIFEITGDAGSQGRFCTQQMLVLNLLRELLDGRAGDIRFDVTELTIHHAEGPQPHVRYTDATGTHELACDYVIGCDGSRGTSRAAIPPGVLTTYNYEFGYAWLAALVEAPVTGHPIMGVSDYGFVGQLPRGPHRSRYYLQCALSDTAEDWPDERLWQEIQRRTGDETIQPVVVHDKFFVPLRSVVHAPMQYGSLFLAGDAAHLVPPASAKGMNLALYDVDVLAQALRSTVRDQDPTTLQQYSDTCLARVWKYQEFALDMTNMLHDAGDASQHGPFRQQVARAQLASLFTSPTAAQLHSEYQRGTF</sequence>
<dbReference type="EMBL" id="JBHUFD010000019">
    <property type="protein sequence ID" value="MFD1875621.1"/>
    <property type="molecule type" value="Genomic_DNA"/>
</dbReference>
<dbReference type="Proteomes" id="UP001597197">
    <property type="component" value="Unassembled WGS sequence"/>
</dbReference>
<name>A0ABW4R2Q1_9BACT</name>
<keyword evidence="4" id="KW-0560">Oxidoreductase</keyword>
<gene>
    <name evidence="4" type="ORF">ACFSDX_24530</name>
</gene>
<dbReference type="PRINTS" id="PR00420">
    <property type="entry name" value="RNGMNOXGNASE"/>
</dbReference>
<dbReference type="EC" id="1.14.13.2" evidence="4"/>
<dbReference type="Pfam" id="PF01494">
    <property type="entry name" value="FAD_binding_3"/>
    <property type="match status" value="1"/>
</dbReference>
<dbReference type="InterPro" id="IPR050641">
    <property type="entry name" value="RIFMO-like"/>
</dbReference>
<dbReference type="PANTHER" id="PTHR43004:SF3">
    <property type="entry name" value="P-HYDROXYBENZOATE HYDROXYLASE"/>
    <property type="match status" value="1"/>
</dbReference>
<protein>
    <submittedName>
        <fullName evidence="4">4-hydroxybenzoate 3-monooxygenase</fullName>
        <ecNumber evidence="4">1.14.13.2</ecNumber>
    </submittedName>
</protein>